<dbReference type="Proteomes" id="UP000053760">
    <property type="component" value="Unassembled WGS sequence"/>
</dbReference>
<reference evidence="2 3" key="1">
    <citation type="submission" date="2014-04" db="EMBL/GenBank/DDBJ databases">
        <title>Genome evolution of avian class.</title>
        <authorList>
            <person name="Zhang G."/>
            <person name="Li C."/>
        </authorList>
    </citation>
    <scope>NUCLEOTIDE SEQUENCE [LARGE SCALE GENOMIC DNA]</scope>
    <source>
        <strain evidence="2">BGI_N303</strain>
    </source>
</reference>
<dbReference type="GO" id="GO:0045202">
    <property type="term" value="C:synapse"/>
    <property type="evidence" value="ECO:0007669"/>
    <property type="project" value="TreeGrafter"/>
</dbReference>
<dbReference type="GO" id="GO:0015031">
    <property type="term" value="P:protein transport"/>
    <property type="evidence" value="ECO:0007669"/>
    <property type="project" value="UniProtKB-KW"/>
</dbReference>
<organism evidence="2 3">
    <name type="scientific">Cuculus canorus</name>
    <name type="common">Common cuckoo</name>
    <dbReference type="NCBI Taxonomy" id="55661"/>
    <lineage>
        <taxon>Eukaryota</taxon>
        <taxon>Metazoa</taxon>
        <taxon>Chordata</taxon>
        <taxon>Craniata</taxon>
        <taxon>Vertebrata</taxon>
        <taxon>Euteleostomi</taxon>
        <taxon>Archelosauria</taxon>
        <taxon>Archosauria</taxon>
        <taxon>Dinosauria</taxon>
        <taxon>Saurischia</taxon>
        <taxon>Theropoda</taxon>
        <taxon>Coelurosauria</taxon>
        <taxon>Aves</taxon>
        <taxon>Neognathae</taxon>
        <taxon>Neoaves</taxon>
        <taxon>Otidimorphae</taxon>
        <taxon>Cuculiformes</taxon>
        <taxon>Cuculidae</taxon>
        <taxon>Cuculus</taxon>
    </lineage>
</organism>
<feature type="non-terminal residue" evidence="2">
    <location>
        <position position="581"/>
    </location>
</feature>
<dbReference type="InterPro" id="IPR039682">
    <property type="entry name" value="Sec8/EXOC4"/>
</dbReference>
<name>A0A091G6J8_CUCCA</name>
<gene>
    <name evidence="2" type="ORF">N303_01006</name>
</gene>
<dbReference type="GO" id="GO:0000145">
    <property type="term" value="C:exocyst"/>
    <property type="evidence" value="ECO:0007669"/>
    <property type="project" value="UniProtKB-UniRule"/>
</dbReference>
<dbReference type="GO" id="GO:0032584">
    <property type="term" value="C:growth cone membrane"/>
    <property type="evidence" value="ECO:0007669"/>
    <property type="project" value="TreeGrafter"/>
</dbReference>
<dbReference type="STRING" id="55661.A0A091G6J8"/>
<evidence type="ECO:0000313" key="3">
    <source>
        <dbReference type="Proteomes" id="UP000053760"/>
    </source>
</evidence>
<comment type="function">
    <text evidence="1">Component of the exocyst complex involved in the docking of exocytic vesicles with fusion sites on the plasma membrane.</text>
</comment>
<dbReference type="AlphaFoldDB" id="A0A091G6J8"/>
<dbReference type="EMBL" id="KL447850">
    <property type="protein sequence ID" value="KFO78015.1"/>
    <property type="molecule type" value="Genomic_DNA"/>
</dbReference>
<accession>A0A091G6J8</accession>
<dbReference type="PANTHER" id="PTHR14146:SF0">
    <property type="entry name" value="EXOCYST COMPLEX COMPONENT 4"/>
    <property type="match status" value="1"/>
</dbReference>
<keyword evidence="1" id="KW-0268">Exocytosis</keyword>
<dbReference type="PANTHER" id="PTHR14146">
    <property type="entry name" value="EXOCYST COMPLEX COMPONENT 4"/>
    <property type="match status" value="1"/>
</dbReference>
<keyword evidence="3" id="KW-1185">Reference proteome</keyword>
<keyword evidence="1" id="KW-0813">Transport</keyword>
<dbReference type="GO" id="GO:0007268">
    <property type="term" value="P:chemical synaptic transmission"/>
    <property type="evidence" value="ECO:0007669"/>
    <property type="project" value="TreeGrafter"/>
</dbReference>
<evidence type="ECO:0000256" key="1">
    <source>
        <dbReference type="RuleBase" id="RU367079"/>
    </source>
</evidence>
<dbReference type="GO" id="GO:0090522">
    <property type="term" value="P:vesicle tethering involved in exocytosis"/>
    <property type="evidence" value="ECO:0007669"/>
    <property type="project" value="UniProtKB-UniRule"/>
</dbReference>
<dbReference type="GO" id="GO:0006893">
    <property type="term" value="P:Golgi to plasma membrane transport"/>
    <property type="evidence" value="ECO:0007669"/>
    <property type="project" value="TreeGrafter"/>
</dbReference>
<dbReference type="GO" id="GO:0006612">
    <property type="term" value="P:protein targeting to membrane"/>
    <property type="evidence" value="ECO:0007669"/>
    <property type="project" value="UniProtKB-UniRule"/>
</dbReference>
<sequence>QMLLTEYLDMKNTRTASEPSAQLSYASSGREFAAFFAKKKPQRPKNPLFKFESSSHAISMSAYLREQRRELYSRSGELQGGPDDNLIEGGGSKFVCKPGARNITIIFHPLLRFIQEIEHAMELGPTKQCPLREFLTMYIKNIFLNQVLAEINKEIEGVTKASDPLKILANADTMKILGVQRPLLQSTVIVEKTVQDLMNLMHDLSAYSDQFLNMVCVKLQEYKDTCALAYRSIVQSDEKLVISASWAKDDDISRLLKSLPNWCNMTQPKQLRPKREEEEDFIRAAFGKESEVLIGNLGDKLIPQQEILRDVSDLKALANMHESLEWLAGRTKAALSNLSATQTMSPGQDSHASMEHLPASEHILQTLSELARSFQEMADRCLLVLHLEVRVHCFHYLIPLAKQGNYAIVANVESMDYDPLVVRLNKDISAIEEAMSASLQQHKFQYIFEGLGHLISCILINGAHYFKRISESGIKKMCRNIFILQQNLTNITMSREADLDFARQYYEMLYNTADELLNLVVDQGVKYTELEYIYALNLLHRSQTGVGDQTTQNMRLQRLKEIICEQAAIKQATKDKKITTV</sequence>
<comment type="similarity">
    <text evidence="1">Belongs to the SEC8 family.</text>
</comment>
<keyword evidence="1" id="KW-0653">Protein transport</keyword>
<proteinExistence type="inferred from homology"/>
<protein>
    <recommendedName>
        <fullName evidence="1">Exocyst complex component Sec8</fullName>
    </recommendedName>
</protein>
<feature type="non-terminal residue" evidence="2">
    <location>
        <position position="1"/>
    </location>
</feature>
<evidence type="ECO:0000313" key="2">
    <source>
        <dbReference type="EMBL" id="KFO78015.1"/>
    </source>
</evidence>